<name>A0A934RWU5_9BACT</name>
<feature type="domain" description="SGNH hydrolase-type esterase" evidence="2">
    <location>
        <begin position="171"/>
        <end position="336"/>
    </location>
</feature>
<comment type="caution">
    <text evidence="3">The sequence shown here is derived from an EMBL/GenBank/DDBJ whole genome shotgun (WGS) entry which is preliminary data.</text>
</comment>
<evidence type="ECO:0000256" key="1">
    <source>
        <dbReference type="SAM" id="SignalP"/>
    </source>
</evidence>
<keyword evidence="4" id="KW-1185">Reference proteome</keyword>
<dbReference type="PROSITE" id="PS51257">
    <property type="entry name" value="PROKAR_LIPOPROTEIN"/>
    <property type="match status" value="1"/>
</dbReference>
<dbReference type="SUPFAM" id="SSF52266">
    <property type="entry name" value="SGNH hydrolase"/>
    <property type="match status" value="1"/>
</dbReference>
<evidence type="ECO:0000313" key="3">
    <source>
        <dbReference type="EMBL" id="MBK1877798.1"/>
    </source>
</evidence>
<dbReference type="Gene3D" id="2.60.120.260">
    <property type="entry name" value="Galactose-binding domain-like"/>
    <property type="match status" value="1"/>
</dbReference>
<dbReference type="Gene3D" id="3.40.50.1110">
    <property type="entry name" value="SGNH hydrolase"/>
    <property type="match status" value="1"/>
</dbReference>
<protein>
    <recommendedName>
        <fullName evidence="2">SGNH hydrolase-type esterase domain-containing protein</fullName>
    </recommendedName>
</protein>
<sequence>MKRTRLWFLLGLFFACAASLMAGEIVTPDDSRIVYSGAAYPQLGEEGVELLRFAPDLLDDATPLTHGFNSQKARTTAGVSIRFATNGPVVELVFEDSGTLFSVFRNGVFKNLYRTHEDGRLKILSDELGGIVEYEIVFPLWSNPVFRRLELPEGGSLYSLEQHEGPVVATLGDSITHGRGQTFGNQTWGWVASQAVNAEYYNLSIGGSNANRYQAESLKAIERLDLCAILWGYNDWVNRGKSVDQYASDMHEAIDVVREIHPEAKIVLMSLLNTKTTSSKRTSDRYSAEDFRAAIREIVKSRNDAGDNAVYFVDSQTMTNLDDLRDAVHLSVEGAKKLGDAMGAEFARILNEG</sequence>
<feature type="signal peptide" evidence="1">
    <location>
        <begin position="1"/>
        <end position="22"/>
    </location>
</feature>
<dbReference type="InterPro" id="IPR036514">
    <property type="entry name" value="SGNH_hydro_sf"/>
</dbReference>
<keyword evidence="1" id="KW-0732">Signal</keyword>
<dbReference type="Proteomes" id="UP000617628">
    <property type="component" value="Unassembled WGS sequence"/>
</dbReference>
<accession>A0A934RWU5</accession>
<dbReference type="AlphaFoldDB" id="A0A934RWU5"/>
<organism evidence="3 4">
    <name type="scientific">Pelagicoccus mobilis</name>
    <dbReference type="NCBI Taxonomy" id="415221"/>
    <lineage>
        <taxon>Bacteria</taxon>
        <taxon>Pseudomonadati</taxon>
        <taxon>Verrucomicrobiota</taxon>
        <taxon>Opitutia</taxon>
        <taxon>Puniceicoccales</taxon>
        <taxon>Pelagicoccaceae</taxon>
        <taxon>Pelagicoccus</taxon>
    </lineage>
</organism>
<gene>
    <name evidence="3" type="ORF">JIN87_13045</name>
</gene>
<dbReference type="PANTHER" id="PTHR30383">
    <property type="entry name" value="THIOESTERASE 1/PROTEASE 1/LYSOPHOSPHOLIPASE L1"/>
    <property type="match status" value="1"/>
</dbReference>
<reference evidence="3" key="1">
    <citation type="submission" date="2021-01" db="EMBL/GenBank/DDBJ databases">
        <title>Modified the classification status of verrucomicrobia.</title>
        <authorList>
            <person name="Feng X."/>
        </authorList>
    </citation>
    <scope>NUCLEOTIDE SEQUENCE</scope>
    <source>
        <strain evidence="3">KCTC 13126</strain>
    </source>
</reference>
<dbReference type="Pfam" id="PF13472">
    <property type="entry name" value="Lipase_GDSL_2"/>
    <property type="match status" value="1"/>
</dbReference>
<dbReference type="RefSeq" id="WP_200356012.1">
    <property type="nucleotide sequence ID" value="NZ_JAENIL010000022.1"/>
</dbReference>
<dbReference type="EMBL" id="JAENIL010000022">
    <property type="protein sequence ID" value="MBK1877798.1"/>
    <property type="molecule type" value="Genomic_DNA"/>
</dbReference>
<evidence type="ECO:0000313" key="4">
    <source>
        <dbReference type="Proteomes" id="UP000617628"/>
    </source>
</evidence>
<dbReference type="InterPro" id="IPR013830">
    <property type="entry name" value="SGNH_hydro"/>
</dbReference>
<proteinExistence type="predicted"/>
<feature type="chain" id="PRO_5038062229" description="SGNH hydrolase-type esterase domain-containing protein" evidence="1">
    <location>
        <begin position="23"/>
        <end position="353"/>
    </location>
</feature>
<evidence type="ECO:0000259" key="2">
    <source>
        <dbReference type="Pfam" id="PF13472"/>
    </source>
</evidence>
<dbReference type="GO" id="GO:0016788">
    <property type="term" value="F:hydrolase activity, acting on ester bonds"/>
    <property type="evidence" value="ECO:0007669"/>
    <property type="project" value="UniProtKB-ARBA"/>
</dbReference>
<dbReference type="InterPro" id="IPR051532">
    <property type="entry name" value="Ester_Hydrolysis_Enzymes"/>
</dbReference>